<organism evidence="2">
    <name type="scientific">Tanacetum cinerariifolium</name>
    <name type="common">Dalmatian daisy</name>
    <name type="synonym">Chrysanthemum cinerariifolium</name>
    <dbReference type="NCBI Taxonomy" id="118510"/>
    <lineage>
        <taxon>Eukaryota</taxon>
        <taxon>Viridiplantae</taxon>
        <taxon>Streptophyta</taxon>
        <taxon>Embryophyta</taxon>
        <taxon>Tracheophyta</taxon>
        <taxon>Spermatophyta</taxon>
        <taxon>Magnoliopsida</taxon>
        <taxon>eudicotyledons</taxon>
        <taxon>Gunneridae</taxon>
        <taxon>Pentapetalae</taxon>
        <taxon>asterids</taxon>
        <taxon>campanulids</taxon>
        <taxon>Asterales</taxon>
        <taxon>Asteraceae</taxon>
        <taxon>Asteroideae</taxon>
        <taxon>Anthemideae</taxon>
        <taxon>Anthemidinae</taxon>
        <taxon>Tanacetum</taxon>
    </lineage>
</organism>
<sequence>GKYNTDFHPMVDFIAASPLRIETTEEGTHILAIVDGIQRTVSELSLRRNLKLQDEDGIVSLPDTELFGNLTLMGRARIAQSSALPTIADEPASLVRDVSEWEACPTDSSFIADQDRATIAKSSSLPYDSAPRVTYPVATEGSMQPNINELTALYTNLQRQYSELLAKFQAQEGRSIDEGEAATERISDDLEELARVLTSMDAATILAGGIDVPTGSGFIPTAGPPVGDIPTGSDAVPTASLVFATTTMVTPYSRRKGKEVMVESDIAKKQISNLGWKVKDFKGMTFKEIEAKFNMVWKQVEDFIPMGSKEEAEKHKRKGIRFDQECSKKLKSSKEVIKDVKSTEEIPKEKMKEIMQLVPIEEVYVQALQVKHPIIDWKVYTEGQRSYWKIIRLGGSSACCQFFIDLLKQLDREDLNQLWALVEEYLRIRPATSEKEMELWVELKRLYEPDPEDQLWTQTQNFMHAPVEWKLYDLCRVHQVTTKDKDIFILVEKDYPLRKGLAIVMISYKLQVETYSRMANELVLKIYKIAITLRQQGD</sequence>
<accession>A0A6L2N4V2</accession>
<proteinExistence type="predicted"/>
<keyword evidence="1" id="KW-0175">Coiled coil</keyword>
<feature type="coiled-coil region" evidence="1">
    <location>
        <begin position="147"/>
        <end position="174"/>
    </location>
</feature>
<comment type="caution">
    <text evidence="2">The sequence shown here is derived from an EMBL/GenBank/DDBJ whole genome shotgun (WGS) entry which is preliminary data.</text>
</comment>
<gene>
    <name evidence="2" type="ORF">Tci_052455</name>
</gene>
<evidence type="ECO:0000313" key="2">
    <source>
        <dbReference type="EMBL" id="GEU80477.1"/>
    </source>
</evidence>
<dbReference type="AlphaFoldDB" id="A0A6L2N4V2"/>
<evidence type="ECO:0000256" key="1">
    <source>
        <dbReference type="SAM" id="Coils"/>
    </source>
</evidence>
<protein>
    <submittedName>
        <fullName evidence="2">Uncharacterized protein</fullName>
    </submittedName>
</protein>
<dbReference type="EMBL" id="BKCJ010008088">
    <property type="protein sequence ID" value="GEU80477.1"/>
    <property type="molecule type" value="Genomic_DNA"/>
</dbReference>
<feature type="non-terminal residue" evidence="2">
    <location>
        <position position="1"/>
    </location>
</feature>
<reference evidence="2" key="1">
    <citation type="journal article" date="2019" name="Sci. Rep.">
        <title>Draft genome of Tanacetum cinerariifolium, the natural source of mosquito coil.</title>
        <authorList>
            <person name="Yamashiro T."/>
            <person name="Shiraishi A."/>
            <person name="Satake H."/>
            <person name="Nakayama K."/>
        </authorList>
    </citation>
    <scope>NUCLEOTIDE SEQUENCE</scope>
</reference>
<name>A0A6L2N4V2_TANCI</name>